<keyword evidence="5 6" id="KW-0472">Membrane</keyword>
<evidence type="ECO:0000256" key="7">
    <source>
        <dbReference type="SAM" id="SignalP"/>
    </source>
</evidence>
<evidence type="ECO:0000313" key="9">
    <source>
        <dbReference type="Proteomes" id="UP001652621"/>
    </source>
</evidence>
<evidence type="ECO:0000256" key="5">
    <source>
        <dbReference type="ARBA" id="ARBA00023136"/>
    </source>
</evidence>
<proteinExistence type="predicted"/>
<comment type="subcellular location">
    <subcellularLocation>
        <location evidence="1">Membrane</location>
    </subcellularLocation>
</comment>
<keyword evidence="2 6" id="KW-0812">Transmembrane</keyword>
<keyword evidence="3" id="KW-0677">Repeat</keyword>
<evidence type="ECO:0000256" key="3">
    <source>
        <dbReference type="ARBA" id="ARBA00022737"/>
    </source>
</evidence>
<keyword evidence="7" id="KW-0732">Signal</keyword>
<reference evidence="10" key="1">
    <citation type="submission" date="2025-08" db="UniProtKB">
        <authorList>
            <consortium name="RefSeq"/>
        </authorList>
    </citation>
    <scope>IDENTIFICATION</scope>
    <source>
        <strain evidence="10">Aabys</strain>
        <tissue evidence="10">Whole body</tissue>
    </source>
</reference>
<dbReference type="PANTHER" id="PTHR46730">
    <property type="entry name" value="POLYCYSTIN-1"/>
    <property type="match status" value="1"/>
</dbReference>
<dbReference type="Proteomes" id="UP001652621">
    <property type="component" value="Unplaced"/>
</dbReference>
<feature type="signal peptide" evidence="7">
    <location>
        <begin position="1"/>
        <end position="22"/>
    </location>
</feature>
<evidence type="ECO:0000313" key="10">
    <source>
        <dbReference type="RefSeq" id="XP_058980645.1"/>
    </source>
</evidence>
<accession>A0ABM3V4D4</accession>
<organism evidence="9 10">
    <name type="scientific">Musca domestica</name>
    <name type="common">House fly</name>
    <dbReference type="NCBI Taxonomy" id="7370"/>
    <lineage>
        <taxon>Eukaryota</taxon>
        <taxon>Metazoa</taxon>
        <taxon>Ecdysozoa</taxon>
        <taxon>Arthropoda</taxon>
        <taxon>Hexapoda</taxon>
        <taxon>Insecta</taxon>
        <taxon>Pterygota</taxon>
        <taxon>Neoptera</taxon>
        <taxon>Endopterygota</taxon>
        <taxon>Diptera</taxon>
        <taxon>Brachycera</taxon>
        <taxon>Muscomorpha</taxon>
        <taxon>Muscoidea</taxon>
        <taxon>Muscidae</taxon>
        <taxon>Musca</taxon>
    </lineage>
</organism>
<dbReference type="PANTHER" id="PTHR46730:SF1">
    <property type="entry name" value="PLAT DOMAIN-CONTAINING PROTEIN"/>
    <property type="match status" value="1"/>
</dbReference>
<name>A0ABM3V4D4_MUSDO</name>
<keyword evidence="9" id="KW-1185">Reference proteome</keyword>
<gene>
    <name evidence="10" type="primary">LOC131803395</name>
</gene>
<evidence type="ECO:0000256" key="1">
    <source>
        <dbReference type="ARBA" id="ARBA00004370"/>
    </source>
</evidence>
<protein>
    <submittedName>
        <fullName evidence="10">Uncharacterized protein LOC131803395</fullName>
    </submittedName>
</protein>
<dbReference type="RefSeq" id="XP_058980645.1">
    <property type="nucleotide sequence ID" value="XM_059124662.1"/>
</dbReference>
<evidence type="ECO:0000259" key="8">
    <source>
        <dbReference type="Pfam" id="PF02010"/>
    </source>
</evidence>
<evidence type="ECO:0000256" key="6">
    <source>
        <dbReference type="SAM" id="Phobius"/>
    </source>
</evidence>
<keyword evidence="4 6" id="KW-1133">Transmembrane helix</keyword>
<sequence length="1141" mass="131219">MQKILPLLLVSTAIFQFSTIWCQEEVPSFRIVAPQTLCKHDTDDNEPSTGKQQADGITVAFQPKDGIKLSYKFKIFFKILGPDPLTQRETLLVWKAVRALEQQLNTKERLQISKDNMAMISKRQVVPGVSYIFHVVGITDAGETTREQVFTLDYADGVLQNSNVPEGINLLLIGSEEIVANMQYNVVARVGFCKPKYDYYVQWHLEELEGKYRNELERVISSVLIIPANVLMSERKTSVEAQVREWQSKRLLAKEVIMVEVLNKGFQAMIVPTAARIGQGTSLTFRVFLRNFDMIMEANIKWLLRDANTKMILMSREDKENEFRVKFEKAGLYQVLANVSINDISSKVKAEIEVVSSLFVSYDFQQIPNLNPSSTEEFRFSVMAMNLVANCEASWLSAQEDGFQYIAPGVLDKEHYGYSKVSNLEKYYLEEIIDFSNSTVNREITLQIPAAGKEMKNELTWPGFEGDAMYKFRLDVTCPKPFQENRLQMEAGEEDHQEEPWKRMITSYFTIDLHTNSPPQALRVFMEPLQGIALKTIFNFNSQEAKDLLLDSPVRYELKIKWQEFILSIGQYFQYKSWQTILPFGGGESNSPLEIMVEICDIRQACSQIRNDTQLQVHYEELSDVEYEEYLKNVNALFMRTDYQEGLNLITMALLTFRNGHSQYRERFEKYTKVLISKELDKLLEQPEHQVYINPDITHLFVEKSKQLLDFTQQMDKATLEKLIEILDNIIDSPSAVGVEDKRFKRLVAMKRSRRIVNQNQDLYQHTQLLLLEDLLKAEEYKPEAMNKFMEKLSKLSQKLCLKKNLNMETLKSNMVSVTLKQIKGGDMQQTTHISEDIFDKITLHFKLLQNNAKYCLVIKTYNFPGDFPNDDDDEEPSSSSSSLLQYNIYEIMDDGSHLKEFQLQSNEELNSNQGNNIQLDIYPLEQRVNKCFMKSTYNSQWSMDTCKSLDLGNFLRCSCSQTGFVKTVFISSATTTTWRPPIRNRDTTTPQFSLSSPLPTFISLTTRQPSIITTTLETTQIPFTSTLRSFYPTPNGISTIPTFQPTPPVVERNTVSDPQPTAHMEIVQRAGSPFYYIIPLILILLFLIVTLLAFLYRRRMQQTAGLVKNIPPSTVLESRKPASGIKYANIQDVDMLSGNF</sequence>
<dbReference type="GeneID" id="131803395"/>
<evidence type="ECO:0000256" key="4">
    <source>
        <dbReference type="ARBA" id="ARBA00022989"/>
    </source>
</evidence>
<evidence type="ECO:0000256" key="2">
    <source>
        <dbReference type="ARBA" id="ARBA00022692"/>
    </source>
</evidence>
<feature type="transmembrane region" description="Helical" evidence="6">
    <location>
        <begin position="1075"/>
        <end position="1097"/>
    </location>
</feature>
<dbReference type="Pfam" id="PF02010">
    <property type="entry name" value="REJ"/>
    <property type="match status" value="1"/>
</dbReference>
<feature type="chain" id="PRO_5045745642" evidence="7">
    <location>
        <begin position="23"/>
        <end position="1141"/>
    </location>
</feature>
<feature type="domain" description="PKD/REJ-like" evidence="8">
    <location>
        <begin position="501"/>
        <end position="650"/>
    </location>
</feature>
<dbReference type="InterPro" id="IPR002859">
    <property type="entry name" value="PKD/REJ-like"/>
</dbReference>